<accession>A0ABP9ML15</accession>
<sequence>MDIQKNIISDSTIHTNGGDFINGDNNFIVKIIFNPDDKSVKIKSIVKQTKNVLNKIQPDIAGVSLERNLTDLPLNDIISRQQFVFIDGEAGSGKSAYAKHILESLNNTCIISFAADQLLKSSLLNTLKDCNIDLSLEDVFNEFPEFPNKLIYVDSFEKLMEGDGEAFRELLYILKENPDIKLMVSCRSYALEILKLNYFEVEQLHNSYTIEVPKLTDQELQYFIDNIPALKSIVENVNLNELLRIPKYLSLANKLISLSDNDFSKIGRIEFKNKLWKNIVGGKSEEKRCRAFIDVAVKRAKNLTLLTSVNEFDLDSVTALKSDGVLYEENQLYAPSHDIFEDWGLIKYIDNLYLDSKDVTDFYTKLSNEPAIRRGFRLWTESKIEESSSWIYDFIIDTTNSLQVESYWKDEILTAIIKSDLCLKYFNENEQKLLENNCELLLRFIHLLKISGKDSNQVPNNIGWDIVISFLYKQRKNLISIHIQIVRLLLDWEIVLNSAKENKVTARLVGLLLYDILENDNKSDEELNIGNISSLRNSSTKLLYRLGEYIPDEVRTMLESLIKEAKEGELYDNRSEIKYALSYFYSGTLPKFFPEELIVLAESVWKKEQDEDYSGTDVNFHFGLINSYDFKYCPHSAYQTFILKLLHSHPWKALNFIIDFTNYCSGKYTASDFLKESRFMTTSDDITDIEILYEDEKYQIKGSNYLWSINRGGQITVPYLLQSVVVSLEKYLYDLGKIESENVNTISQTFFDKIYKNSDNVILLSVLASITMAYPKKVGDKFLPLLSDKLFFDWDRNRWLNDYSKNSFYGFGIGDAIGELCDRERLDALNWEHRQKYHKGLTGFLLQYQILYGNFNGKLFEMIDYLEASNTEEDFYLLKLLAEIDIRKQIIEQVEYEGQKVIQIGPNYTSDTSLEKEMKKNEEDQKNYDEASKYHLWISQTYKNLEENNKTYEFWQESLNYYQNENHHYADIEYFKINVFPLGTLVSLGLDLFCDQLNDEEFNFCVETILKMAEDFYNNKKNQNDFSFESLMPKVSVYDYDSVYSSLPKLILHKKRLTEEQLEKVELMIFLFLRDLHIKEEHHMKEFYHSFKKYVWENDYQFAYNCFIAIILYAEFFKKYRKGAHYSEEQLQLIQNEENTILNFVDNNKAPYELVNLSYTKYSYFELEKVLGIFPVDKDYDFSYDFIKSMFDAQYESYTSENREYSSEHYYEIEVTIRHSLITYLLYNFTQKNENFFQNLIELNPKEIGYKRIEFIKKIIEDLYFKIDRHSEDISMKENFWNYWNKLFLQVKDSKHFLLQEFLFYSKWWKTEADNWTILKPNEISQKYFNMLDKLNYAHVDALLQLLSGIGFQSLMPQGIAVLVKHMKDNNVSMVDGDNYYYGEKLIMKVFKEKFKLVKENKKILTDFLEFLDIMILSGSSKAYYIRENLILYKTI</sequence>
<dbReference type="SUPFAM" id="SSF52540">
    <property type="entry name" value="P-loop containing nucleoside triphosphate hydrolases"/>
    <property type="match status" value="1"/>
</dbReference>
<evidence type="ECO:0000313" key="2">
    <source>
        <dbReference type="Proteomes" id="UP001500353"/>
    </source>
</evidence>
<gene>
    <name evidence="1" type="ORF">GCM10023210_33230</name>
</gene>
<dbReference type="RefSeq" id="WP_345206631.1">
    <property type="nucleotide sequence ID" value="NZ_BAABHX010000006.1"/>
</dbReference>
<protein>
    <recommendedName>
        <fullName evidence="3">ATP-binding protein</fullName>
    </recommendedName>
</protein>
<dbReference type="EMBL" id="BAABHX010000006">
    <property type="protein sequence ID" value="GAA5097819.1"/>
    <property type="molecule type" value="Genomic_DNA"/>
</dbReference>
<reference evidence="2" key="1">
    <citation type="journal article" date="2019" name="Int. J. Syst. Evol. Microbiol.">
        <title>The Global Catalogue of Microorganisms (GCM) 10K type strain sequencing project: providing services to taxonomists for standard genome sequencing and annotation.</title>
        <authorList>
            <consortium name="The Broad Institute Genomics Platform"/>
            <consortium name="The Broad Institute Genome Sequencing Center for Infectious Disease"/>
            <person name="Wu L."/>
            <person name="Ma J."/>
        </authorList>
    </citation>
    <scope>NUCLEOTIDE SEQUENCE [LARGE SCALE GENOMIC DNA]</scope>
    <source>
        <strain evidence="2">JCM 18019</strain>
    </source>
</reference>
<name>A0ABP9ML15_9FLAO</name>
<keyword evidence="2" id="KW-1185">Reference proteome</keyword>
<organism evidence="1 2">
    <name type="scientific">Chryseobacterium ginsengisoli</name>
    <dbReference type="NCBI Taxonomy" id="363853"/>
    <lineage>
        <taxon>Bacteria</taxon>
        <taxon>Pseudomonadati</taxon>
        <taxon>Bacteroidota</taxon>
        <taxon>Flavobacteriia</taxon>
        <taxon>Flavobacteriales</taxon>
        <taxon>Weeksellaceae</taxon>
        <taxon>Chryseobacterium group</taxon>
        <taxon>Chryseobacterium</taxon>
    </lineage>
</organism>
<evidence type="ECO:0000313" key="1">
    <source>
        <dbReference type="EMBL" id="GAA5097819.1"/>
    </source>
</evidence>
<comment type="caution">
    <text evidence="1">The sequence shown here is derived from an EMBL/GenBank/DDBJ whole genome shotgun (WGS) entry which is preliminary data.</text>
</comment>
<evidence type="ECO:0008006" key="3">
    <source>
        <dbReference type="Google" id="ProtNLM"/>
    </source>
</evidence>
<dbReference type="InterPro" id="IPR027417">
    <property type="entry name" value="P-loop_NTPase"/>
</dbReference>
<proteinExistence type="predicted"/>
<dbReference type="Proteomes" id="UP001500353">
    <property type="component" value="Unassembled WGS sequence"/>
</dbReference>